<name>A0A9N9CWF0_9GLOM</name>
<evidence type="ECO:0000313" key="3">
    <source>
        <dbReference type="Proteomes" id="UP000789759"/>
    </source>
</evidence>
<comment type="caution">
    <text evidence="2">The sequence shown here is derived from an EMBL/GenBank/DDBJ whole genome shotgun (WGS) entry which is preliminary data.</text>
</comment>
<evidence type="ECO:0000256" key="1">
    <source>
        <dbReference type="SAM" id="MobiDB-lite"/>
    </source>
</evidence>
<organism evidence="2 3">
    <name type="scientific">Cetraspora pellucida</name>
    <dbReference type="NCBI Taxonomy" id="1433469"/>
    <lineage>
        <taxon>Eukaryota</taxon>
        <taxon>Fungi</taxon>
        <taxon>Fungi incertae sedis</taxon>
        <taxon>Mucoromycota</taxon>
        <taxon>Glomeromycotina</taxon>
        <taxon>Glomeromycetes</taxon>
        <taxon>Diversisporales</taxon>
        <taxon>Gigasporaceae</taxon>
        <taxon>Cetraspora</taxon>
    </lineage>
</organism>
<dbReference type="AlphaFoldDB" id="A0A9N9CWF0"/>
<protein>
    <submittedName>
        <fullName evidence="2">19236_t:CDS:1</fullName>
    </submittedName>
</protein>
<reference evidence="2" key="1">
    <citation type="submission" date="2021-06" db="EMBL/GenBank/DDBJ databases">
        <authorList>
            <person name="Kallberg Y."/>
            <person name="Tangrot J."/>
            <person name="Rosling A."/>
        </authorList>
    </citation>
    <scope>NUCLEOTIDE SEQUENCE</scope>
    <source>
        <strain evidence="2">FL966</strain>
    </source>
</reference>
<feature type="compositionally biased region" description="Low complexity" evidence="1">
    <location>
        <begin position="84"/>
        <end position="95"/>
    </location>
</feature>
<accession>A0A9N9CWF0</accession>
<feature type="compositionally biased region" description="Polar residues" evidence="1">
    <location>
        <begin position="96"/>
        <end position="105"/>
    </location>
</feature>
<evidence type="ECO:0000313" key="2">
    <source>
        <dbReference type="EMBL" id="CAG8618633.1"/>
    </source>
</evidence>
<keyword evidence="3" id="KW-1185">Reference proteome</keyword>
<feature type="compositionally biased region" description="Basic residues" evidence="1">
    <location>
        <begin position="7"/>
        <end position="17"/>
    </location>
</feature>
<proteinExistence type="predicted"/>
<gene>
    <name evidence="2" type="ORF">CPELLU_LOCUS7805</name>
</gene>
<feature type="region of interest" description="Disordered" evidence="1">
    <location>
        <begin position="1"/>
        <end position="25"/>
    </location>
</feature>
<dbReference type="Proteomes" id="UP000789759">
    <property type="component" value="Unassembled WGS sequence"/>
</dbReference>
<dbReference type="EMBL" id="CAJVQA010005346">
    <property type="protein sequence ID" value="CAG8618633.1"/>
    <property type="molecule type" value="Genomic_DNA"/>
</dbReference>
<feature type="region of interest" description="Disordered" evidence="1">
    <location>
        <begin position="73"/>
        <end position="105"/>
    </location>
</feature>
<sequence length="105" mass="11601">MSSSKINKPKNNKKNTVKQKVTDASKATTSAVPVAPFTDFTNLNMLFQPHYPTSLFFMNLLVLNKATAKHQETKLETTSELTFNDNSVSDTSSTSEALNNQSKSK</sequence>